<keyword evidence="2" id="KW-0408">Iron</keyword>
<dbReference type="GO" id="GO:0046872">
    <property type="term" value="F:metal ion binding"/>
    <property type="evidence" value="ECO:0007669"/>
    <property type="project" value="UniProtKB-KW"/>
</dbReference>
<sequence>MGTEVEDRGKQEDAGTVTFLLQDNDISGLWIKHRGGWVPVKPVSDALVLNIGDAWSNGVYRSIEHRAVTNDRKARISVATFVFPENEAELGPSETMVENFRSKNVKFVDFTEHFGTQNGWKSP</sequence>
<keyword evidence="1" id="KW-0479">Metal-binding</keyword>
<dbReference type="AlphaFoldDB" id="A0AA88QKT8"/>
<dbReference type="InterPro" id="IPR005123">
    <property type="entry name" value="Oxoglu/Fe-dep_dioxygenase_dom"/>
</dbReference>
<evidence type="ECO:0000256" key="1">
    <source>
        <dbReference type="ARBA" id="ARBA00022723"/>
    </source>
</evidence>
<dbReference type="InterPro" id="IPR044861">
    <property type="entry name" value="IPNS-like_FE2OG_OXY"/>
</dbReference>
<organism evidence="4 5">
    <name type="scientific">Escallonia rubra</name>
    <dbReference type="NCBI Taxonomy" id="112253"/>
    <lineage>
        <taxon>Eukaryota</taxon>
        <taxon>Viridiplantae</taxon>
        <taxon>Streptophyta</taxon>
        <taxon>Embryophyta</taxon>
        <taxon>Tracheophyta</taxon>
        <taxon>Spermatophyta</taxon>
        <taxon>Magnoliopsida</taxon>
        <taxon>eudicotyledons</taxon>
        <taxon>Gunneridae</taxon>
        <taxon>Pentapetalae</taxon>
        <taxon>asterids</taxon>
        <taxon>campanulids</taxon>
        <taxon>Escalloniales</taxon>
        <taxon>Escalloniaceae</taxon>
        <taxon>Escallonia</taxon>
    </lineage>
</organism>
<dbReference type="SUPFAM" id="SSF51197">
    <property type="entry name" value="Clavaminate synthase-like"/>
    <property type="match status" value="1"/>
</dbReference>
<feature type="domain" description="Fe2OG dioxygenase" evidence="3">
    <location>
        <begin position="1"/>
        <end position="84"/>
    </location>
</feature>
<dbReference type="InterPro" id="IPR027443">
    <property type="entry name" value="IPNS-like_sf"/>
</dbReference>
<evidence type="ECO:0000313" key="5">
    <source>
        <dbReference type="Proteomes" id="UP001187471"/>
    </source>
</evidence>
<dbReference type="Proteomes" id="UP001187471">
    <property type="component" value="Unassembled WGS sequence"/>
</dbReference>
<proteinExistence type="predicted"/>
<evidence type="ECO:0000259" key="3">
    <source>
        <dbReference type="PROSITE" id="PS51471"/>
    </source>
</evidence>
<dbReference type="PANTHER" id="PTHR47991">
    <property type="entry name" value="OXOGLUTARATE/IRON-DEPENDENT DIOXYGENASE"/>
    <property type="match status" value="1"/>
</dbReference>
<name>A0AA88QKT8_9ASTE</name>
<evidence type="ECO:0000313" key="4">
    <source>
        <dbReference type="EMBL" id="KAK2968528.1"/>
    </source>
</evidence>
<dbReference type="Pfam" id="PF03171">
    <property type="entry name" value="2OG-FeII_Oxy"/>
    <property type="match status" value="1"/>
</dbReference>
<dbReference type="InterPro" id="IPR050295">
    <property type="entry name" value="Plant_2OG-oxidoreductases"/>
</dbReference>
<accession>A0AA88QKT8</accession>
<comment type="caution">
    <text evidence="4">The sequence shown here is derived from an EMBL/GenBank/DDBJ whole genome shotgun (WGS) entry which is preliminary data.</text>
</comment>
<dbReference type="PROSITE" id="PS51471">
    <property type="entry name" value="FE2OG_OXY"/>
    <property type="match status" value="1"/>
</dbReference>
<evidence type="ECO:0000256" key="2">
    <source>
        <dbReference type="ARBA" id="ARBA00023004"/>
    </source>
</evidence>
<keyword evidence="5" id="KW-1185">Reference proteome</keyword>
<reference evidence="4" key="1">
    <citation type="submission" date="2022-12" db="EMBL/GenBank/DDBJ databases">
        <title>Draft genome assemblies for two species of Escallonia (Escalloniales).</title>
        <authorList>
            <person name="Chanderbali A."/>
            <person name="Dervinis C."/>
            <person name="Anghel I."/>
            <person name="Soltis D."/>
            <person name="Soltis P."/>
            <person name="Zapata F."/>
        </authorList>
    </citation>
    <scope>NUCLEOTIDE SEQUENCE</scope>
    <source>
        <strain evidence="4">UCBG92.1500</strain>
        <tissue evidence="4">Leaf</tissue>
    </source>
</reference>
<dbReference type="EMBL" id="JAVXUO010002909">
    <property type="protein sequence ID" value="KAK2968528.1"/>
    <property type="molecule type" value="Genomic_DNA"/>
</dbReference>
<dbReference type="Gene3D" id="2.60.120.330">
    <property type="entry name" value="B-lactam Antibiotic, Isopenicillin N Synthase, Chain"/>
    <property type="match status" value="1"/>
</dbReference>
<protein>
    <recommendedName>
        <fullName evidence="3">Fe2OG dioxygenase domain-containing protein</fullName>
    </recommendedName>
</protein>
<gene>
    <name evidence="4" type="ORF">RJ640_009373</name>
</gene>